<name>A0A6C0L359_PSEAI</name>
<keyword evidence="2" id="KW-0614">Plasmid</keyword>
<evidence type="ECO:0000313" key="2">
    <source>
        <dbReference type="EMBL" id="QHU24389.1"/>
    </source>
</evidence>
<dbReference type="AlphaFoldDB" id="A0A6C0L359"/>
<keyword evidence="1" id="KW-0812">Transmembrane</keyword>
<dbReference type="EMBL" id="MN583270">
    <property type="protein sequence ID" value="QHU24389.1"/>
    <property type="molecule type" value="Genomic_DNA"/>
</dbReference>
<keyword evidence="1" id="KW-1133">Transmembrane helix</keyword>
<keyword evidence="1" id="KW-0472">Membrane</keyword>
<protein>
    <recommendedName>
        <fullName evidence="3">Transmembrane protein</fullName>
    </recommendedName>
</protein>
<geneLocation type="plasmid" evidence="2">
    <name>pNK546b</name>
</geneLocation>
<sequence>MMFENLPYLGAWTSAIHGMIFTGMCITGLACCVSLSIKSALVVTSVLSKIESRRNTATNRR</sequence>
<organism evidence="2">
    <name type="scientific">Pseudomonas aeruginosa</name>
    <dbReference type="NCBI Taxonomy" id="287"/>
    <lineage>
        <taxon>Bacteria</taxon>
        <taxon>Pseudomonadati</taxon>
        <taxon>Pseudomonadota</taxon>
        <taxon>Gammaproteobacteria</taxon>
        <taxon>Pseudomonadales</taxon>
        <taxon>Pseudomonadaceae</taxon>
        <taxon>Pseudomonas</taxon>
    </lineage>
</organism>
<accession>A0A6C0L359</accession>
<feature type="transmembrane region" description="Helical" evidence="1">
    <location>
        <begin position="20"/>
        <end position="47"/>
    </location>
</feature>
<evidence type="ECO:0008006" key="3">
    <source>
        <dbReference type="Google" id="ProtNLM"/>
    </source>
</evidence>
<reference evidence="2" key="1">
    <citation type="submission" date="2019-10" db="EMBL/GenBank/DDBJ databases">
        <title>Extensively Drug-Resistant Pseudomonas aeruginosa ST664 clone carrying KPC-2-encoding megaplasmid in a burn clinic.</title>
        <authorList>
            <person name="Li Z."/>
            <person name="Cai Z."/>
            <person name="Cai Z."/>
            <person name="Zhang Y."/>
            <person name="Fu T."/>
            <person name="Jin Y."/>
            <person name="Cheng Z."/>
            <person name="Jin S."/>
            <person name="Wu W."/>
            <person name="Yang L."/>
            <person name="Bai F."/>
        </authorList>
    </citation>
    <scope>NUCLEOTIDE SEQUENCE</scope>
    <source>
        <strain evidence="2">NK546</strain>
        <plasmid evidence="2">pNK546b</plasmid>
    </source>
</reference>
<proteinExistence type="predicted"/>
<evidence type="ECO:0000256" key="1">
    <source>
        <dbReference type="SAM" id="Phobius"/>
    </source>
</evidence>